<organism evidence="1 2">
    <name type="scientific">Paenibacillus woosongensis</name>
    <dbReference type="NCBI Taxonomy" id="307580"/>
    <lineage>
        <taxon>Bacteria</taxon>
        <taxon>Bacillati</taxon>
        <taxon>Bacillota</taxon>
        <taxon>Bacilli</taxon>
        <taxon>Bacillales</taxon>
        <taxon>Paenibacillaceae</taxon>
        <taxon>Paenibacillus</taxon>
    </lineage>
</organism>
<dbReference type="EMBL" id="WNZW01000009">
    <property type="protein sequence ID" value="MUG47011.1"/>
    <property type="molecule type" value="Genomic_DNA"/>
</dbReference>
<evidence type="ECO:0000313" key="2">
    <source>
        <dbReference type="Proteomes" id="UP000447876"/>
    </source>
</evidence>
<dbReference type="OrthoDB" id="2624539at2"/>
<name>A0A7X2Z3N1_9BACL</name>
<proteinExistence type="predicted"/>
<dbReference type="Proteomes" id="UP000447876">
    <property type="component" value="Unassembled WGS sequence"/>
</dbReference>
<gene>
    <name evidence="1" type="ORF">GNP95_18720</name>
</gene>
<accession>A0A7X2Z3N1</accession>
<evidence type="ECO:0008006" key="3">
    <source>
        <dbReference type="Google" id="ProtNLM"/>
    </source>
</evidence>
<evidence type="ECO:0000313" key="1">
    <source>
        <dbReference type="EMBL" id="MUG47011.1"/>
    </source>
</evidence>
<reference evidence="1 2" key="1">
    <citation type="submission" date="2019-11" db="EMBL/GenBank/DDBJ databases">
        <title>Draft genome sequences of five Paenibacillus species of dairy origin.</title>
        <authorList>
            <person name="Olajide A.M."/>
            <person name="Chen S."/>
            <person name="Lapointe G."/>
        </authorList>
    </citation>
    <scope>NUCLEOTIDE SEQUENCE [LARGE SCALE GENOMIC DNA]</scope>
    <source>
        <strain evidence="1 2">12CR55</strain>
    </source>
</reference>
<sequence>MKLSLGDSPVIGYQHHAYRLSIMAQHTDFFNWLYCNYIQLVLIKKPYTPMLDFYEFQKSSPLLGEMYIPKSLITKYTPLIPFLKDRLEEGKYIMTFVNEYYVPNRVNYQIMHNAHDIFLYGYNPERDEFHIAGFNESFLYNTGEIETALLEKALLHFDQSEGELMQWVDGMHLLELKPSGTFGFDQQIMLEQMEEYLYSRNSSERFRMYGNSAEHVFGVAVYDEIAEYLRYVNSHITDVRIFHILYEHKKVMHARLRFLAEHRGVQLPNDHIDRYEQLVEQCLILRNLCLRMQISEKLEIVNRMITLLETIKENEMKLLKEIIGELASK</sequence>
<dbReference type="AlphaFoldDB" id="A0A7X2Z3N1"/>
<protein>
    <recommendedName>
        <fullName evidence="3">Butirosin biosynthesis protein H N-terminal domain-containing protein</fullName>
    </recommendedName>
</protein>
<comment type="caution">
    <text evidence="1">The sequence shown here is derived from an EMBL/GenBank/DDBJ whole genome shotgun (WGS) entry which is preliminary data.</text>
</comment>
<dbReference type="RefSeq" id="WP_155612394.1">
    <property type="nucleotide sequence ID" value="NZ_WNZW01000009.1"/>
</dbReference>